<accession>A0A7J6WZA7</accession>
<keyword evidence="2" id="KW-1133">Transmembrane helix</keyword>
<evidence type="ECO:0000313" key="3">
    <source>
        <dbReference type="EMBL" id="KAF5201810.1"/>
    </source>
</evidence>
<gene>
    <name evidence="3" type="ORF">FRX31_008603</name>
</gene>
<organism evidence="3 4">
    <name type="scientific">Thalictrum thalictroides</name>
    <name type="common">Rue-anemone</name>
    <name type="synonym">Anemone thalictroides</name>
    <dbReference type="NCBI Taxonomy" id="46969"/>
    <lineage>
        <taxon>Eukaryota</taxon>
        <taxon>Viridiplantae</taxon>
        <taxon>Streptophyta</taxon>
        <taxon>Embryophyta</taxon>
        <taxon>Tracheophyta</taxon>
        <taxon>Spermatophyta</taxon>
        <taxon>Magnoliopsida</taxon>
        <taxon>Ranunculales</taxon>
        <taxon>Ranunculaceae</taxon>
        <taxon>Thalictroideae</taxon>
        <taxon>Thalictrum</taxon>
    </lineage>
</organism>
<feature type="region of interest" description="Disordered" evidence="1">
    <location>
        <begin position="49"/>
        <end position="78"/>
    </location>
</feature>
<dbReference type="AlphaFoldDB" id="A0A7J6WZA7"/>
<proteinExistence type="predicted"/>
<reference evidence="3 4" key="1">
    <citation type="submission" date="2020-06" db="EMBL/GenBank/DDBJ databases">
        <title>Transcriptomic and genomic resources for Thalictrum thalictroides and T. hernandezii: Facilitating candidate gene discovery in an emerging model plant lineage.</title>
        <authorList>
            <person name="Arias T."/>
            <person name="Riano-Pachon D.M."/>
            <person name="Di Stilio V.S."/>
        </authorList>
    </citation>
    <scope>NUCLEOTIDE SEQUENCE [LARGE SCALE GENOMIC DNA]</scope>
    <source>
        <strain evidence="4">cv. WT478/WT964</strain>
        <tissue evidence="3">Leaves</tissue>
    </source>
</reference>
<protein>
    <submittedName>
        <fullName evidence="3">Uncharacterized protein</fullName>
    </submittedName>
</protein>
<name>A0A7J6WZA7_THATH</name>
<feature type="transmembrane region" description="Helical" evidence="2">
    <location>
        <begin position="25"/>
        <end position="46"/>
    </location>
</feature>
<sequence length="143" mass="13396">MARILLPVLGTEGIGESLYPIPGTLLLLCMIVASLSMISMVVLACGQHSDHKRKKKRAETPVASSGNDVGHGAAGNHGVGNDGAAGGAVAFVATTGFVSGGGGGGYNGADGYGGGHGSHGGGGGHGGYGGGGGHGGHGGGHGG</sequence>
<dbReference type="Proteomes" id="UP000554482">
    <property type="component" value="Unassembled WGS sequence"/>
</dbReference>
<dbReference type="OrthoDB" id="1731583at2759"/>
<comment type="caution">
    <text evidence="3">The sequence shown here is derived from an EMBL/GenBank/DDBJ whole genome shotgun (WGS) entry which is preliminary data.</text>
</comment>
<keyword evidence="2" id="KW-0472">Membrane</keyword>
<evidence type="ECO:0000256" key="1">
    <source>
        <dbReference type="SAM" id="MobiDB-lite"/>
    </source>
</evidence>
<dbReference type="EMBL" id="JABWDY010008943">
    <property type="protein sequence ID" value="KAF5201810.1"/>
    <property type="molecule type" value="Genomic_DNA"/>
</dbReference>
<evidence type="ECO:0000256" key="2">
    <source>
        <dbReference type="SAM" id="Phobius"/>
    </source>
</evidence>
<feature type="non-terminal residue" evidence="3">
    <location>
        <position position="143"/>
    </location>
</feature>
<keyword evidence="2" id="KW-0812">Transmembrane</keyword>
<keyword evidence="4" id="KW-1185">Reference proteome</keyword>
<evidence type="ECO:0000313" key="4">
    <source>
        <dbReference type="Proteomes" id="UP000554482"/>
    </source>
</evidence>